<dbReference type="Proteomes" id="UP001253193">
    <property type="component" value="Unassembled WGS sequence"/>
</dbReference>
<dbReference type="EMBL" id="JAUHGG010000003">
    <property type="protein sequence ID" value="MDS1821071.1"/>
    <property type="molecule type" value="Genomic_DNA"/>
</dbReference>
<dbReference type="AlphaFoldDB" id="A0AAW8PYH4"/>
<accession>A0AAW8PYH4</accession>
<evidence type="ECO:0000313" key="1">
    <source>
        <dbReference type="EMBL" id="MDS1821071.1"/>
    </source>
</evidence>
<comment type="caution">
    <text evidence="1">The sequence shown here is derived from an EMBL/GenBank/DDBJ whole genome shotgun (WGS) entry which is preliminary data.</text>
</comment>
<evidence type="ECO:0000313" key="2">
    <source>
        <dbReference type="Proteomes" id="UP001253193"/>
    </source>
</evidence>
<sequence>MSTTPFITFSSDKQTRIFNGKKVQTMYPAAYIQDQVTKKSSQLKEIATESGLIDHADAIFYMASLHNTIHNSIEALEETRAYKGEQGYVLAPLKNIEFCQLQSVYDKVENAKSAKQLLDSLKGVKEFIHTLALFIHDHQNKNA</sequence>
<reference evidence="1" key="1">
    <citation type="submission" date="2023-06" db="EMBL/GenBank/DDBJ databases">
        <title>Genomic Diversity of Vibrio spp. and Metagenomic Analysis of Pathogens in Florida Gulf Coastal Waters Following Hurricane Ian.</title>
        <authorList>
            <person name="Brumfield K.D."/>
        </authorList>
    </citation>
    <scope>NUCLEOTIDE SEQUENCE</scope>
    <source>
        <strain evidence="1">WBS2B-138</strain>
    </source>
</reference>
<proteinExistence type="predicted"/>
<dbReference type="RefSeq" id="WP_311019887.1">
    <property type="nucleotide sequence ID" value="NZ_JAUHGG010000003.1"/>
</dbReference>
<name>A0AAW8PYH4_VIBPH</name>
<organism evidence="1 2">
    <name type="scientific">Vibrio parahaemolyticus</name>
    <dbReference type="NCBI Taxonomy" id="670"/>
    <lineage>
        <taxon>Bacteria</taxon>
        <taxon>Pseudomonadati</taxon>
        <taxon>Pseudomonadota</taxon>
        <taxon>Gammaproteobacteria</taxon>
        <taxon>Vibrionales</taxon>
        <taxon>Vibrionaceae</taxon>
        <taxon>Vibrio</taxon>
    </lineage>
</organism>
<gene>
    <name evidence="1" type="ORF">QX249_10405</name>
</gene>
<protein>
    <submittedName>
        <fullName evidence="1">Uncharacterized protein</fullName>
    </submittedName>
</protein>